<sequence>MSNFNITLTLDSKVHAVEFCRLENVTFEPHIASFNFKNGKWVADHKNFPVSIDNILDLMIIVRGNPGTTCELTVKADQGVIKKFAPYFPFAPNGHTFFKQNIQLP</sequence>
<reference evidence="2" key="1">
    <citation type="submission" date="2016-11" db="EMBL/GenBank/DDBJ databases">
        <authorList>
            <person name="Varghese N."/>
            <person name="Submissions S."/>
        </authorList>
    </citation>
    <scope>NUCLEOTIDE SEQUENCE [LARGE SCALE GENOMIC DNA]</scope>
    <source>
        <strain evidence="2">DSM 16990</strain>
    </source>
</reference>
<evidence type="ECO:0000313" key="2">
    <source>
        <dbReference type="Proteomes" id="UP000184287"/>
    </source>
</evidence>
<dbReference type="EMBL" id="FQUQ01000006">
    <property type="protein sequence ID" value="SHG63788.1"/>
    <property type="molecule type" value="Genomic_DNA"/>
</dbReference>
<evidence type="ECO:0000313" key="1">
    <source>
        <dbReference type="EMBL" id="SHG63788.1"/>
    </source>
</evidence>
<accession>A0A1M5LFL0</accession>
<protein>
    <submittedName>
        <fullName evidence="1">Uncharacterized protein</fullName>
    </submittedName>
</protein>
<name>A0A1M5LFL0_9SPHI</name>
<dbReference type="RefSeq" id="WP_073236529.1">
    <property type="nucleotide sequence ID" value="NZ_FQUQ01000006.1"/>
</dbReference>
<dbReference type="Proteomes" id="UP000184287">
    <property type="component" value="Unassembled WGS sequence"/>
</dbReference>
<keyword evidence="2" id="KW-1185">Reference proteome</keyword>
<dbReference type="AlphaFoldDB" id="A0A1M5LFL0"/>
<organism evidence="1 2">
    <name type="scientific">Pedobacter caeni</name>
    <dbReference type="NCBI Taxonomy" id="288992"/>
    <lineage>
        <taxon>Bacteria</taxon>
        <taxon>Pseudomonadati</taxon>
        <taxon>Bacteroidota</taxon>
        <taxon>Sphingobacteriia</taxon>
        <taxon>Sphingobacteriales</taxon>
        <taxon>Sphingobacteriaceae</taxon>
        <taxon>Pedobacter</taxon>
    </lineage>
</organism>
<gene>
    <name evidence="1" type="ORF">SAMN04488522_106326</name>
</gene>
<proteinExistence type="predicted"/>
<dbReference type="OrthoDB" id="1496100at2"/>
<dbReference type="STRING" id="288992.SAMN04488522_106326"/>